<evidence type="ECO:0000313" key="2">
    <source>
        <dbReference type="EMBL" id="CAD6997088.1"/>
    </source>
</evidence>
<dbReference type="AlphaFoldDB" id="A0A811UFG8"/>
<feature type="chain" id="PRO_5032430609" evidence="1">
    <location>
        <begin position="24"/>
        <end position="289"/>
    </location>
</feature>
<keyword evidence="1" id="KW-0732">Signal</keyword>
<proteinExistence type="predicted"/>
<dbReference type="OrthoDB" id="7971961at2759"/>
<name>A0A811UFG8_CERCA</name>
<protein>
    <submittedName>
        <fullName evidence="2">(Mediterranean fruit fly) hypothetical protein</fullName>
    </submittedName>
</protein>
<keyword evidence="3" id="KW-1185">Reference proteome</keyword>
<accession>A0A811UFG8</accession>
<organism evidence="2 3">
    <name type="scientific">Ceratitis capitata</name>
    <name type="common">Mediterranean fruit fly</name>
    <name type="synonym">Tephritis capitata</name>
    <dbReference type="NCBI Taxonomy" id="7213"/>
    <lineage>
        <taxon>Eukaryota</taxon>
        <taxon>Metazoa</taxon>
        <taxon>Ecdysozoa</taxon>
        <taxon>Arthropoda</taxon>
        <taxon>Hexapoda</taxon>
        <taxon>Insecta</taxon>
        <taxon>Pterygota</taxon>
        <taxon>Neoptera</taxon>
        <taxon>Endopterygota</taxon>
        <taxon>Diptera</taxon>
        <taxon>Brachycera</taxon>
        <taxon>Muscomorpha</taxon>
        <taxon>Tephritoidea</taxon>
        <taxon>Tephritidae</taxon>
        <taxon>Ceratitis</taxon>
        <taxon>Ceratitis</taxon>
    </lineage>
</organism>
<comment type="caution">
    <text evidence="2">The sequence shown here is derived from an EMBL/GenBank/DDBJ whole genome shotgun (WGS) entry which is preliminary data.</text>
</comment>
<evidence type="ECO:0000256" key="1">
    <source>
        <dbReference type="SAM" id="SignalP"/>
    </source>
</evidence>
<gene>
    <name evidence="2" type="ORF">CCAP1982_LOCUS5741</name>
</gene>
<dbReference type="Proteomes" id="UP000606786">
    <property type="component" value="Unassembled WGS sequence"/>
</dbReference>
<feature type="signal peptide" evidence="1">
    <location>
        <begin position="1"/>
        <end position="23"/>
    </location>
</feature>
<reference evidence="2" key="1">
    <citation type="submission" date="2020-11" db="EMBL/GenBank/DDBJ databases">
        <authorList>
            <person name="Whitehead M."/>
        </authorList>
    </citation>
    <scope>NUCLEOTIDE SEQUENCE</scope>
    <source>
        <strain evidence="2">EGII</strain>
    </source>
</reference>
<dbReference type="EMBL" id="CAJHJT010000012">
    <property type="protein sequence ID" value="CAD6997088.1"/>
    <property type="molecule type" value="Genomic_DNA"/>
</dbReference>
<sequence length="289" mass="33259">MAIYKFIFIYVLITVTSVSTISAAPNGLTKNHNITSISEDYKELRNDAQWLLQHIEVIADSLVQFLPSVTKEGSRSLSTSSNNSTFIENTQLTLLLGLRHVLVGIKEISVSFQRRLSGDHEHQLYQLKAVGQLLQDIIRLAKNWFSLLRNSLAELFRIYNHYIPEVLLGKCFGKYITTTYPNRSFYEYPFILLGEVIEFGLSYLQSTQIYDEEEHKKIATTLEDDEISYEQNEIWPYGMGKYSRSLDAASDEGQTDTNVLNIQHPWQKCLKMYAADSISRQLKLYFIGE</sequence>
<evidence type="ECO:0000313" key="3">
    <source>
        <dbReference type="Proteomes" id="UP000606786"/>
    </source>
</evidence>